<feature type="transmembrane region" description="Helical" evidence="2">
    <location>
        <begin position="348"/>
        <end position="367"/>
    </location>
</feature>
<feature type="transmembrane region" description="Helical" evidence="2">
    <location>
        <begin position="382"/>
        <end position="405"/>
    </location>
</feature>
<dbReference type="OrthoDB" id="433935at2759"/>
<comment type="caution">
    <text evidence="3">The sequence shown here is derived from an EMBL/GenBank/DDBJ whole genome shotgun (WGS) entry which is preliminary data.</text>
</comment>
<evidence type="ECO:0000256" key="1">
    <source>
        <dbReference type="SAM" id="MobiDB-lite"/>
    </source>
</evidence>
<keyword evidence="2" id="KW-0812">Transmembrane</keyword>
<evidence type="ECO:0008006" key="5">
    <source>
        <dbReference type="Google" id="ProtNLM"/>
    </source>
</evidence>
<proteinExistence type="predicted"/>
<protein>
    <recommendedName>
        <fullName evidence="5">TIR domain-containing protein</fullName>
    </recommendedName>
</protein>
<dbReference type="Gene3D" id="3.40.50.10140">
    <property type="entry name" value="Toll/interleukin-1 receptor homology (TIR) domain"/>
    <property type="match status" value="1"/>
</dbReference>
<name>A0A8J5X6L2_DIALT</name>
<reference evidence="3" key="1">
    <citation type="submission" date="2021-05" db="EMBL/GenBank/DDBJ databases">
        <title>The genome of the haptophyte Pavlova lutheri (Diacronema luteri, Pavlovales) - a model for lipid biosynthesis in eukaryotic algae.</title>
        <authorList>
            <person name="Hulatt C.J."/>
            <person name="Posewitz M.C."/>
        </authorList>
    </citation>
    <scope>NUCLEOTIDE SEQUENCE</scope>
    <source>
        <strain evidence="3">NIVA-4/92</strain>
    </source>
</reference>
<feature type="transmembrane region" description="Helical" evidence="2">
    <location>
        <begin position="417"/>
        <end position="436"/>
    </location>
</feature>
<feature type="region of interest" description="Disordered" evidence="1">
    <location>
        <begin position="481"/>
        <end position="502"/>
    </location>
</feature>
<evidence type="ECO:0000313" key="3">
    <source>
        <dbReference type="EMBL" id="KAG8462221.1"/>
    </source>
</evidence>
<feature type="transmembrane region" description="Helical" evidence="2">
    <location>
        <begin position="456"/>
        <end position="477"/>
    </location>
</feature>
<feature type="transmembrane region" description="Helical" evidence="2">
    <location>
        <begin position="212"/>
        <end position="232"/>
    </location>
</feature>
<sequence length="502" mass="53341">MSTLLAEAGELLSAHGATALSTIATGGSDDANSYRHSFSTRVIHRFISHSWRDPVLLKRMALLWESNAGTAFAFGSAAASVSAAATRAGHLPTLVLDYGGGLVNVIGLSSSVYAFCFLVSLAYGHRLARALGLRGMIVFWDKACIRQDDERLKAAGITHIHEFIVASDRLLILWSEDYFERLWCNFELACFLRARGLSHVNLVPIAATRHQVAILLAIQYMSVAVPVLAASGVPAAISATSLDAVFACSLMPGGLVFGYAHASAIVARLRLQQQAAAFDARAARCFCCDHGHTSPETGATMACDREFVERVVQDRFDGGLAQFSQIVREALPAHVDALLGPALFPMPIWRFAIVYMPFVWLGVDIALCSPDAGVRRSNALEFGFGFGFLLTGVGLNGLLLTAVAARTDLLASATRRRLFLALGSATGAVAFVLGWGKWDAFFNVPSSAPPRRAGETAAVCTAAAALPVLLYAGASVGGRARTAAGPRQPAQPHEATRSIALL</sequence>
<dbReference type="Proteomes" id="UP000751190">
    <property type="component" value="Unassembled WGS sequence"/>
</dbReference>
<keyword evidence="2" id="KW-1133">Transmembrane helix</keyword>
<dbReference type="EMBL" id="JAGTXO010000021">
    <property type="protein sequence ID" value="KAG8462221.1"/>
    <property type="molecule type" value="Genomic_DNA"/>
</dbReference>
<dbReference type="InterPro" id="IPR035897">
    <property type="entry name" value="Toll_tir_struct_dom_sf"/>
</dbReference>
<organism evidence="3 4">
    <name type="scientific">Diacronema lutheri</name>
    <name type="common">Unicellular marine alga</name>
    <name type="synonym">Monochrysis lutheri</name>
    <dbReference type="NCBI Taxonomy" id="2081491"/>
    <lineage>
        <taxon>Eukaryota</taxon>
        <taxon>Haptista</taxon>
        <taxon>Haptophyta</taxon>
        <taxon>Pavlovophyceae</taxon>
        <taxon>Pavlovales</taxon>
        <taxon>Pavlovaceae</taxon>
        <taxon>Diacronema</taxon>
    </lineage>
</organism>
<feature type="transmembrane region" description="Helical" evidence="2">
    <location>
        <begin position="244"/>
        <end position="267"/>
    </location>
</feature>
<gene>
    <name evidence="3" type="ORF">KFE25_012041</name>
</gene>
<dbReference type="SUPFAM" id="SSF52200">
    <property type="entry name" value="Toll/Interleukin receptor TIR domain"/>
    <property type="match status" value="1"/>
</dbReference>
<evidence type="ECO:0000256" key="2">
    <source>
        <dbReference type="SAM" id="Phobius"/>
    </source>
</evidence>
<dbReference type="AlphaFoldDB" id="A0A8J5X6L2"/>
<keyword evidence="4" id="KW-1185">Reference proteome</keyword>
<feature type="transmembrane region" description="Helical" evidence="2">
    <location>
        <begin position="62"/>
        <end position="85"/>
    </location>
</feature>
<dbReference type="OMA" id="NFELACF"/>
<feature type="transmembrane region" description="Helical" evidence="2">
    <location>
        <begin position="105"/>
        <end position="124"/>
    </location>
</feature>
<accession>A0A8J5X6L2</accession>
<evidence type="ECO:0000313" key="4">
    <source>
        <dbReference type="Proteomes" id="UP000751190"/>
    </source>
</evidence>
<keyword evidence="2" id="KW-0472">Membrane</keyword>